<evidence type="ECO:0000256" key="5">
    <source>
        <dbReference type="ARBA" id="ARBA00022490"/>
    </source>
</evidence>
<organism evidence="13 14">
    <name type="scientific">Salmo trutta</name>
    <name type="common">Brown trout</name>
    <dbReference type="NCBI Taxonomy" id="8032"/>
    <lineage>
        <taxon>Eukaryota</taxon>
        <taxon>Metazoa</taxon>
        <taxon>Chordata</taxon>
        <taxon>Craniata</taxon>
        <taxon>Vertebrata</taxon>
        <taxon>Euteleostomi</taxon>
        <taxon>Actinopterygii</taxon>
        <taxon>Neopterygii</taxon>
        <taxon>Teleostei</taxon>
        <taxon>Protacanthopterygii</taxon>
        <taxon>Salmoniformes</taxon>
        <taxon>Salmonidae</taxon>
        <taxon>Salmoninae</taxon>
        <taxon>Salmo</taxon>
    </lineage>
</organism>
<dbReference type="InParanoid" id="A0A673Y4I0"/>
<dbReference type="CDD" id="cd06898">
    <property type="entry name" value="PX_SNX10"/>
    <property type="match status" value="1"/>
</dbReference>
<feature type="compositionally biased region" description="Basic and acidic residues" evidence="11">
    <location>
        <begin position="642"/>
        <end position="657"/>
    </location>
</feature>
<dbReference type="SMART" id="SM00312">
    <property type="entry name" value="PX"/>
    <property type="match status" value="1"/>
</dbReference>
<proteinExistence type="inferred from homology"/>
<evidence type="ECO:0000256" key="2">
    <source>
        <dbReference type="ARBA" id="ARBA00004496"/>
    </source>
</evidence>
<feature type="region of interest" description="Disordered" evidence="11">
    <location>
        <begin position="449"/>
        <end position="470"/>
    </location>
</feature>
<evidence type="ECO:0000256" key="9">
    <source>
        <dbReference type="ARBA" id="ARBA00023136"/>
    </source>
</evidence>
<dbReference type="Pfam" id="PF00787">
    <property type="entry name" value="PX"/>
    <property type="match status" value="1"/>
</dbReference>
<keyword evidence="4" id="KW-0813">Transport</keyword>
<dbReference type="PANTHER" id="PTHR46209">
    <property type="entry name" value="PX DOMAIN-CONTAINING PROTEIN"/>
    <property type="match status" value="1"/>
</dbReference>
<keyword evidence="8" id="KW-0446">Lipid-binding</keyword>
<evidence type="ECO:0000256" key="3">
    <source>
        <dbReference type="ARBA" id="ARBA00010883"/>
    </source>
</evidence>
<feature type="compositionally biased region" description="Basic and acidic residues" evidence="11">
    <location>
        <begin position="615"/>
        <end position="626"/>
    </location>
</feature>
<dbReference type="GO" id="GO:0005768">
    <property type="term" value="C:endosome"/>
    <property type="evidence" value="ECO:0007669"/>
    <property type="project" value="UniProtKB-SubCell"/>
</dbReference>
<comment type="similarity">
    <text evidence="3">Belongs to the sorting nexin family.</text>
</comment>
<feature type="region of interest" description="Disordered" evidence="11">
    <location>
        <begin position="748"/>
        <end position="783"/>
    </location>
</feature>
<protein>
    <submittedName>
        <fullName evidence="13">Nestin-like</fullName>
    </submittedName>
</protein>
<reference evidence="13" key="1">
    <citation type="submission" date="2025-08" db="UniProtKB">
        <authorList>
            <consortium name="Ensembl"/>
        </authorList>
    </citation>
    <scope>IDENTIFICATION</scope>
</reference>
<gene>
    <name evidence="13" type="primary">LOC115201040</name>
</gene>
<comment type="subcellular location">
    <subcellularLocation>
        <location evidence="2">Cytoplasm</location>
    </subcellularLocation>
    <subcellularLocation>
        <location evidence="10">Endomembrane system</location>
        <topology evidence="10">Peripheral membrane protein</topology>
        <orientation evidence="10">Cytoplasmic side</orientation>
    </subcellularLocation>
    <subcellularLocation>
        <location evidence="1">Endosome</location>
    </subcellularLocation>
</comment>
<keyword evidence="6" id="KW-0967">Endosome</keyword>
<feature type="compositionally biased region" description="Basic and acidic residues" evidence="11">
    <location>
        <begin position="420"/>
        <end position="437"/>
    </location>
</feature>
<evidence type="ECO:0000256" key="7">
    <source>
        <dbReference type="ARBA" id="ARBA00022927"/>
    </source>
</evidence>
<feature type="compositionally biased region" description="Polar residues" evidence="11">
    <location>
        <begin position="748"/>
        <end position="761"/>
    </location>
</feature>
<feature type="domain" description="PX" evidence="12">
    <location>
        <begin position="56"/>
        <end position="172"/>
    </location>
</feature>
<keyword evidence="5" id="KW-0963">Cytoplasm</keyword>
<accession>A0A673Y4I0</accession>
<feature type="compositionally biased region" description="Polar residues" evidence="11">
    <location>
        <begin position="771"/>
        <end position="783"/>
    </location>
</feature>
<dbReference type="SUPFAM" id="SSF64268">
    <property type="entry name" value="PX domain"/>
    <property type="match status" value="1"/>
</dbReference>
<dbReference type="OMA" id="LHCENDS"/>
<dbReference type="InterPro" id="IPR036871">
    <property type="entry name" value="PX_dom_sf"/>
</dbReference>
<dbReference type="PROSITE" id="PS50195">
    <property type="entry name" value="PX"/>
    <property type="match status" value="1"/>
</dbReference>
<feature type="compositionally biased region" description="Basic and acidic residues" evidence="11">
    <location>
        <begin position="455"/>
        <end position="468"/>
    </location>
</feature>
<evidence type="ECO:0000313" key="14">
    <source>
        <dbReference type="Proteomes" id="UP000472277"/>
    </source>
</evidence>
<dbReference type="InterPro" id="IPR001683">
    <property type="entry name" value="PX_dom"/>
</dbReference>
<evidence type="ECO:0000256" key="10">
    <source>
        <dbReference type="ARBA" id="ARBA00029433"/>
    </source>
</evidence>
<name>A0A673Y4I0_SALTR</name>
<evidence type="ECO:0000313" key="13">
    <source>
        <dbReference type="Ensembl" id="ENSSTUP00000029352.1"/>
    </source>
</evidence>
<feature type="compositionally biased region" description="Basic and acidic residues" evidence="11">
    <location>
        <begin position="373"/>
        <end position="384"/>
    </location>
</feature>
<evidence type="ECO:0000256" key="4">
    <source>
        <dbReference type="ARBA" id="ARBA00022448"/>
    </source>
</evidence>
<feature type="region of interest" description="Disordered" evidence="11">
    <location>
        <begin position="353"/>
        <end position="437"/>
    </location>
</feature>
<feature type="compositionally biased region" description="Acidic residues" evidence="11">
    <location>
        <begin position="586"/>
        <end position="604"/>
    </location>
</feature>
<evidence type="ECO:0000256" key="11">
    <source>
        <dbReference type="SAM" id="MobiDB-lite"/>
    </source>
</evidence>
<feature type="region of interest" description="Disordered" evidence="11">
    <location>
        <begin position="505"/>
        <end position="689"/>
    </location>
</feature>
<dbReference type="Proteomes" id="UP000472277">
    <property type="component" value="Chromosome 10"/>
</dbReference>
<reference evidence="13" key="2">
    <citation type="submission" date="2025-09" db="UniProtKB">
        <authorList>
            <consortium name="Ensembl"/>
        </authorList>
    </citation>
    <scope>IDENTIFICATION</scope>
</reference>
<dbReference type="InterPro" id="IPR043544">
    <property type="entry name" value="SNX10/11"/>
</dbReference>
<dbReference type="PANTHER" id="PTHR46209:SF1">
    <property type="entry name" value="SORTING NEXIN-11"/>
    <property type="match status" value="1"/>
</dbReference>
<feature type="compositionally biased region" description="Polar residues" evidence="11">
    <location>
        <begin position="360"/>
        <end position="372"/>
    </location>
</feature>
<keyword evidence="7" id="KW-0653">Protein transport</keyword>
<dbReference type="GO" id="GO:0006886">
    <property type="term" value="P:intracellular protein transport"/>
    <property type="evidence" value="ECO:0007669"/>
    <property type="project" value="InterPro"/>
</dbReference>
<sequence>MRRVSTLVRLAEEKHWLSSFPLDELFLVILWFLLCLADVSCAAYIRMMKNHEEDVFVAVRVQDPRVQNEGSWNSYVDFKIFLHTNSKSFTAKTSCVRRRYSEFVWLKKRMQKNTGLVPVPDLPSKSFFSFSGEDFLEKRRKGLQSFLDKVCSMTVCLSDSQLHLFLQTQLPVGHILDCVQGHTPYTVTEAILTYASSNQGWVQEEDSTQEPSLTPVPYESMESPAPHLPTLQCQEPLSHGNLASSEPEGLWTEKFLADIHDIDTVETLSPEVTQEDRNVVQAEAILEIQSPVETIFKWDSHEESTPERLDHEAMIHHQGDCQLQTPVEVHCEKDTGLEEECVVEVTTERVIKEESHADITTETIPPKQSSLDPDSHEELIHQGECKQQTPEEEATGLEKECLSEEANTDTTTETIPPKQRSPELDIHEETPRDGDSLRETVLEDLSLAEEAQESISHEKTTSEGDSNKDTLTAIELDSQGHMDEMKYHIEISLEEECHEIASEEVERVDDSTQEVESGDVATQEVESGDVATQEVESGDVATQKVESGDVATQEVESGDVATQEVESGDETPQKKKAPLDIQQVDDQLDTTQEVEIDEEMDGESLGDGATTSDGSSHKESDNKDSANNDNAIQETNGYMETAPEKENHQTDCTEAEKACNNPDTVIPKTNRGPSHDEIAPEVPNAQGTNGVKVREDRDILYMVNSYSAKTLENESSELVGDGVELKDMRIQESSHLEFEGRCTEQDISLAQEGNTEASEVSQEWEAHGFTAATNQTMSPEMEP</sequence>
<dbReference type="GO" id="GO:0016050">
    <property type="term" value="P:vesicle organization"/>
    <property type="evidence" value="ECO:0007669"/>
    <property type="project" value="TreeGrafter"/>
</dbReference>
<dbReference type="AlphaFoldDB" id="A0A673Y4I0"/>
<evidence type="ECO:0000259" key="12">
    <source>
        <dbReference type="PROSITE" id="PS50195"/>
    </source>
</evidence>
<keyword evidence="9" id="KW-0472">Membrane</keyword>
<keyword evidence="14" id="KW-1185">Reference proteome</keyword>
<evidence type="ECO:0000256" key="8">
    <source>
        <dbReference type="ARBA" id="ARBA00023121"/>
    </source>
</evidence>
<evidence type="ECO:0000256" key="1">
    <source>
        <dbReference type="ARBA" id="ARBA00004177"/>
    </source>
</evidence>
<evidence type="ECO:0000256" key="6">
    <source>
        <dbReference type="ARBA" id="ARBA00022753"/>
    </source>
</evidence>
<dbReference type="Gene3D" id="3.30.1520.10">
    <property type="entry name" value="Phox-like domain"/>
    <property type="match status" value="1"/>
</dbReference>
<dbReference type="Ensembl" id="ENSSTUT00000030722.1">
    <property type="protein sequence ID" value="ENSSTUP00000029352.1"/>
    <property type="gene ID" value="ENSSTUG00000012696.1"/>
</dbReference>
<dbReference type="GO" id="GO:1901981">
    <property type="term" value="F:phosphatidylinositol phosphate binding"/>
    <property type="evidence" value="ECO:0007669"/>
    <property type="project" value="TreeGrafter"/>
</dbReference>
<dbReference type="GeneTree" id="ENSGT00940000160113"/>
<feature type="region of interest" description="Disordered" evidence="11">
    <location>
        <begin position="201"/>
        <end position="228"/>
    </location>
</feature>